<dbReference type="Pfam" id="PF02045">
    <property type="entry name" value="CBFB_NFYA"/>
    <property type="match status" value="1"/>
</dbReference>
<feature type="compositionally biased region" description="Basic and acidic residues" evidence="7">
    <location>
        <begin position="232"/>
        <end position="248"/>
    </location>
</feature>
<organism evidence="8">
    <name type="scientific">Catharanthus roseus</name>
    <name type="common">Madagascar periwinkle</name>
    <name type="synonym">Vinca rosea</name>
    <dbReference type="NCBI Taxonomy" id="4058"/>
    <lineage>
        <taxon>Eukaryota</taxon>
        <taxon>Viridiplantae</taxon>
        <taxon>Streptophyta</taxon>
        <taxon>Embryophyta</taxon>
        <taxon>Tracheophyta</taxon>
        <taxon>Spermatophyta</taxon>
        <taxon>Magnoliopsida</taxon>
        <taxon>eudicotyledons</taxon>
        <taxon>Gunneridae</taxon>
        <taxon>Pentapetalae</taxon>
        <taxon>asterids</taxon>
        <taxon>lamiids</taxon>
        <taxon>Gentianales</taxon>
        <taxon>Apocynaceae</taxon>
        <taxon>Rauvolfioideae</taxon>
        <taxon>Vinceae</taxon>
        <taxon>Catharanthinae</taxon>
        <taxon>Catharanthus</taxon>
    </lineage>
</organism>
<feature type="region of interest" description="Disordered" evidence="7">
    <location>
        <begin position="219"/>
        <end position="279"/>
    </location>
</feature>
<evidence type="ECO:0000256" key="3">
    <source>
        <dbReference type="ARBA" id="ARBA00023125"/>
    </source>
</evidence>
<name>A0A8A6LPL0_CATRO</name>
<dbReference type="AlphaFoldDB" id="A0A8A6LPL0"/>
<gene>
    <name evidence="8" type="ORF">CRO_T122239</name>
</gene>
<proteinExistence type="evidence at transcript level"/>
<sequence>MQNPSHKHSPLTAQSLSPLVLSCSSLWNSGDQAKCSSAKGIAAGCGSSPSLSDHMKQSESQFQEQDSSSTLSTCQSLYAMGNTARNNSMVQNHGSKHEHQNKSSLPYWNADYAFGQMQFDYNHNMTCVPYQWAESCFGALIAAYGPNALVYPQMMGFNQARVPIPLDCAEDVPVYVNTKQFRAILRRRQMRAKLEAQNKIAKSRKPYLHESRHIHALKRPRGSGGRFLNAKQSDKSKPSVPTHSEDMACQRLGGDLSSGTEVQHSNSCSWETSTPSSSDVTSIFSGDDIFQQREIRLSRSSFNMDAHVGEDLPHLEAGNRLFSTIKGGAPK</sequence>
<dbReference type="OrthoDB" id="1097733at2759"/>
<dbReference type="EMBL" id="MT414993">
    <property type="protein sequence ID" value="QTJ02278.1"/>
    <property type="molecule type" value="mRNA"/>
</dbReference>
<keyword evidence="2 6" id="KW-0805">Transcription regulation</keyword>
<keyword evidence="3 6" id="KW-0238">DNA-binding</keyword>
<evidence type="ECO:0000256" key="5">
    <source>
        <dbReference type="ARBA" id="ARBA00023242"/>
    </source>
</evidence>
<comment type="function">
    <text evidence="6">Component of the sequence-specific heterotrimeric transcription factor (NF-Y) which specifically recognizes a 5'-CCAAT-3' box motif found in the promoters of its target genes.</text>
</comment>
<dbReference type="GO" id="GO:0003677">
    <property type="term" value="F:DNA binding"/>
    <property type="evidence" value="ECO:0007669"/>
    <property type="project" value="UniProtKB-KW"/>
</dbReference>
<evidence type="ECO:0000313" key="8">
    <source>
        <dbReference type="EMBL" id="QTJ02278.1"/>
    </source>
</evidence>
<evidence type="ECO:0000256" key="7">
    <source>
        <dbReference type="SAM" id="MobiDB-lite"/>
    </source>
</evidence>
<dbReference type="SMART" id="SM00521">
    <property type="entry name" value="CBF"/>
    <property type="match status" value="1"/>
</dbReference>
<dbReference type="GO" id="GO:0003700">
    <property type="term" value="F:DNA-binding transcription factor activity"/>
    <property type="evidence" value="ECO:0007669"/>
    <property type="project" value="UniProtKB-UniRule"/>
</dbReference>
<dbReference type="Gene3D" id="6.10.250.2430">
    <property type="match status" value="1"/>
</dbReference>
<dbReference type="InterPro" id="IPR001289">
    <property type="entry name" value="NFYA"/>
</dbReference>
<keyword evidence="4 6" id="KW-0804">Transcription</keyword>
<dbReference type="PANTHER" id="PTHR12632">
    <property type="entry name" value="TRANSCRIPTION FACTOR NF-Y ALPHA-RELATED"/>
    <property type="match status" value="1"/>
</dbReference>
<accession>A0A8A6LPL0</accession>
<evidence type="ECO:0000256" key="6">
    <source>
        <dbReference type="RuleBase" id="RU367155"/>
    </source>
</evidence>
<dbReference type="PROSITE" id="PS51152">
    <property type="entry name" value="NFYA_HAP2_2"/>
    <property type="match status" value="1"/>
</dbReference>
<evidence type="ECO:0000256" key="4">
    <source>
        <dbReference type="ARBA" id="ARBA00023163"/>
    </source>
</evidence>
<reference evidence="8" key="1">
    <citation type="journal article" date="2020" name="bioRxiv">
        <title>Subfunctionalization of paralog transcription factors contributes to regulation of alkaloid pathway branch choice in Catharanthus roseus.</title>
        <authorList>
            <person name="Colinas M."/>
            <person name="Pollier J."/>
            <person name="Vaneechoutte D."/>
            <person name="Malat D.G."/>
            <person name="Schweizer F."/>
            <person name="De Milde L."/>
            <person name="De Clercq R."/>
            <person name="Guedes J.G."/>
            <person name="Martinez-Cortes T."/>
            <person name="Molina Hidalgo F.J."/>
            <person name="Sottomayor M."/>
            <person name="Vandepoele K."/>
            <person name="Goossens A."/>
        </authorList>
    </citation>
    <scope>NUCLEOTIDE SEQUENCE</scope>
</reference>
<dbReference type="GO" id="GO:0005634">
    <property type="term" value="C:nucleus"/>
    <property type="evidence" value="ECO:0007669"/>
    <property type="project" value="UniProtKB-SubCell"/>
</dbReference>
<comment type="subunit">
    <text evidence="6">Heterotrimer.</text>
</comment>
<keyword evidence="5 6" id="KW-0539">Nucleus</keyword>
<evidence type="ECO:0000256" key="2">
    <source>
        <dbReference type="ARBA" id="ARBA00023015"/>
    </source>
</evidence>
<comment type="subcellular location">
    <subcellularLocation>
        <location evidence="1 6">Nucleus</location>
    </subcellularLocation>
</comment>
<dbReference type="PRINTS" id="PR00616">
    <property type="entry name" value="CCAATSUBUNTB"/>
</dbReference>
<dbReference type="PROSITE" id="PS51257">
    <property type="entry name" value="PROKAR_LIPOPROTEIN"/>
    <property type="match status" value="1"/>
</dbReference>
<comment type="similarity">
    <text evidence="6">Belongs to the NFYA/HAP2 subunit family.</text>
</comment>
<protein>
    <recommendedName>
        <fullName evidence="6">Nuclear transcription factor Y subunit</fullName>
    </recommendedName>
</protein>
<evidence type="ECO:0000256" key="1">
    <source>
        <dbReference type="ARBA" id="ARBA00004123"/>
    </source>
</evidence>
<feature type="compositionally biased region" description="Low complexity" evidence="7">
    <location>
        <begin position="265"/>
        <end position="278"/>
    </location>
</feature>